<dbReference type="InterPro" id="IPR052894">
    <property type="entry name" value="AsmA-related"/>
</dbReference>
<evidence type="ECO:0000313" key="4">
    <source>
        <dbReference type="EMBL" id="MCX2740581.1"/>
    </source>
</evidence>
<evidence type="ECO:0000313" key="5">
    <source>
        <dbReference type="Proteomes" id="UP001207228"/>
    </source>
</evidence>
<dbReference type="Pfam" id="PF05170">
    <property type="entry name" value="AsmA"/>
    <property type="match status" value="1"/>
</dbReference>
<keyword evidence="5" id="KW-1185">Reference proteome</keyword>
<name>A0ABT3RGF9_9BACT</name>
<gene>
    <name evidence="4" type="ORF">OO017_11535</name>
</gene>
<feature type="domain" description="AsmA" evidence="3">
    <location>
        <begin position="1"/>
        <end position="228"/>
    </location>
</feature>
<feature type="region of interest" description="Disordered" evidence="2">
    <location>
        <begin position="980"/>
        <end position="1003"/>
    </location>
</feature>
<keyword evidence="1" id="KW-0175">Coiled coil</keyword>
<feature type="coiled-coil region" evidence="1">
    <location>
        <begin position="922"/>
        <end position="979"/>
    </location>
</feature>
<dbReference type="RefSeq" id="WP_266052645.1">
    <property type="nucleotide sequence ID" value="NZ_JAPFQO010000007.1"/>
</dbReference>
<dbReference type="Proteomes" id="UP001207228">
    <property type="component" value="Unassembled WGS sequence"/>
</dbReference>
<accession>A0ABT3RGF9</accession>
<sequence>MKKVAIGFFIFLALLLAAAVLVPVIFKDKIKQTLDQEIAKNINAQVIYETDNVSLSLLRDFPNLSLGVENLAVVGVDSFATDTLARIPSFRMGLNLFSVFGDELKVNSITLEKPVIRLLVLKSGKANWDIMVEDTAATAETDTVASDFNMAITGWEVNDGTIYYDDLSIPFGLAAYNVAHTGSGDFEKDVFDMKSKTTADRFVMTYDGTNYLENARLNADVTMAMDLNQSLYTFKDNSIRINEFPFKFDGTILMPEEPIDFDLTFSATETDFRNVLSVVPGMYSEQFEDIKTEGKLSFDGYFKGRMIDTLMPGYGVDLKVMEGMFKYPDLPEAARNINVDMSVASKDGTPQNTDINIRQFHMDLGKNPIDARVSINGLETMKVDGNVKANVDLAELTKVYPVEGMTLRGLLKVDADAKGTYSETSMPVIDADLNLTNGYIKSKDFPAPIQNLNMVTNVRNTTGNTDDTRINIERFNMSLDGEPLEGRMLITGIDKPAFDGRIKGILDLEKLTKIFPQEGMTVSGRINADVTAKGKLSDIEEEKYNNVTANGTMAISNLSYVSTDLPQGMKIAKANASFNNERVNLQNMSGYLGKSDFQANGTVSNYIGYALDDNQSLRGNFNLSSNKFDVNEWMVDEAGAPAEETQEGVVEVPKNLDLALNIDAKQVLYSNLKLNNVSGQVQVKDQVARLNKVTFNTLGGTFATSGSYNTQNLQHPLFDMKLDIQDLGFREAFNAFTTVQAFAPIAKVLEGKFSTSFAFAGELGQDMVPLFQTLDGKGVIKVLRAAVANVPIVDKISSLTHFEELRSFVIENKMIDAQIVDGKLLVKPFNLKVGDIDMSVGGSTAADGNIDYTTALNVPTGKVGQQLGSSLAGLLGGNQSLVNTERVTLKLNVGGTYNDPRVSLAGGSVKEKATDIVENVVQEKLNVVKQKADERKQQLQDSVTNELNRRKLEAERKAQEELEKKRLEAEQQIKKQATDKVGGFLKQITKPKTTTQPDTTKNQ</sequence>
<evidence type="ECO:0000259" key="3">
    <source>
        <dbReference type="Pfam" id="PF05170"/>
    </source>
</evidence>
<proteinExistence type="predicted"/>
<dbReference type="PANTHER" id="PTHR30441:SF8">
    <property type="entry name" value="DUF748 DOMAIN-CONTAINING PROTEIN"/>
    <property type="match status" value="1"/>
</dbReference>
<dbReference type="PANTHER" id="PTHR30441">
    <property type="entry name" value="DUF748 DOMAIN-CONTAINING PROTEIN"/>
    <property type="match status" value="1"/>
</dbReference>
<dbReference type="InterPro" id="IPR007844">
    <property type="entry name" value="AsmA"/>
</dbReference>
<protein>
    <submittedName>
        <fullName evidence="4">AsmA family protein</fullName>
    </submittedName>
</protein>
<feature type="compositionally biased region" description="Low complexity" evidence="2">
    <location>
        <begin position="986"/>
        <end position="1003"/>
    </location>
</feature>
<evidence type="ECO:0000256" key="2">
    <source>
        <dbReference type="SAM" id="MobiDB-lite"/>
    </source>
</evidence>
<reference evidence="4 5" key="1">
    <citation type="submission" date="2022-11" db="EMBL/GenBank/DDBJ databases">
        <title>The characterization of three novel Bacteroidetes species and genomic analysis of their roles in tidal elemental geochemical cycles.</title>
        <authorList>
            <person name="Ma K.-J."/>
        </authorList>
    </citation>
    <scope>NUCLEOTIDE SEQUENCE [LARGE SCALE GENOMIC DNA]</scope>
    <source>
        <strain evidence="4 5">M82</strain>
    </source>
</reference>
<organism evidence="4 5">
    <name type="scientific">Pontibacter anaerobius</name>
    <dbReference type="NCBI Taxonomy" id="2993940"/>
    <lineage>
        <taxon>Bacteria</taxon>
        <taxon>Pseudomonadati</taxon>
        <taxon>Bacteroidota</taxon>
        <taxon>Cytophagia</taxon>
        <taxon>Cytophagales</taxon>
        <taxon>Hymenobacteraceae</taxon>
        <taxon>Pontibacter</taxon>
    </lineage>
</organism>
<comment type="caution">
    <text evidence="4">The sequence shown here is derived from an EMBL/GenBank/DDBJ whole genome shotgun (WGS) entry which is preliminary data.</text>
</comment>
<dbReference type="EMBL" id="JAPFQO010000007">
    <property type="protein sequence ID" value="MCX2740581.1"/>
    <property type="molecule type" value="Genomic_DNA"/>
</dbReference>
<evidence type="ECO:0000256" key="1">
    <source>
        <dbReference type="SAM" id="Coils"/>
    </source>
</evidence>